<feature type="compositionally biased region" description="Polar residues" evidence="10">
    <location>
        <begin position="403"/>
        <end position="412"/>
    </location>
</feature>
<feature type="region of interest" description="Disordered" evidence="10">
    <location>
        <begin position="588"/>
        <end position="629"/>
    </location>
</feature>
<evidence type="ECO:0000256" key="8">
    <source>
        <dbReference type="ARBA" id="ARBA00023242"/>
    </source>
</evidence>
<sequence>KKCVELAITPVPTVVDDSNVDEEALARQQTLQGIETEETEDEDEDDDEEEDEEDDEDDDDYFHLDDSDEWKNFQEREAARSLLVLSETLQSEALLQERQYIIAGLVAKSARPNTYPYNLTMNSNQVLQPETPTLTSISAQREREKVSQITGLAREVHKDGKLGDLNGKSMDKSKGNESELVASHYYFPSSSITEDGNSNDSDESNQMSSQEGLMDCNEKPNDISNSVKLPTVGPMDLSNKNPESEVKSRVRVCEAAMLLASLCSTMERLPVTSTPTVPEDSALLQAYLTERAMRDSRMKQQQYKVNTTKTDADCHLNTFEHVLPKKQFENYKKKQTDGFKSISGSVQEVQDSTSENDATSMFVSEIETFSPKSNMTAAKENALDILARTSSDARKIVSKPASPGTSSGSSVQKPKAEFMPPSNGPSPSYVSQLEDGRSMCIVCNKVFTKPSQLRLHVNIHYFERPFRCESCAVSFRTKGHLQKHQRSVSHLNKVSMNSTFGTPTTSNPRPFKCDDCKIAFRIHGHLAKHLRSKMHIMKLECLGKLPFGTYAEMERSGINMNDIDTTDCENSLESLQMLAHKLYEKDPSKLGQWDPNEMMPPSLSSGDTTSEDEEQGITCPSPPITSRDQLTHKSITVSPIHRLPVPNFQKPSMQRLEPLKYASMNNSPVESNYKSSKHKSTVPNMISINSANELESHAQVSKSEMLRSSHDKSKTVSLSESDGNHAVDSSLLTDNSELSNSDTVMRISNNLECSRTDSLDNKDEKSDIKKQNVDCYATRGDD</sequence>
<evidence type="ECO:0000259" key="11">
    <source>
        <dbReference type="PROSITE" id="PS50157"/>
    </source>
</evidence>
<dbReference type="PROSITE" id="PS50157">
    <property type="entry name" value="ZINC_FINGER_C2H2_2"/>
    <property type="match status" value="3"/>
</dbReference>
<dbReference type="GO" id="GO:0005634">
    <property type="term" value="C:nucleus"/>
    <property type="evidence" value="ECO:0007669"/>
    <property type="project" value="UniProtKB-SubCell"/>
</dbReference>
<dbReference type="GO" id="GO:0000981">
    <property type="term" value="F:DNA-binding transcription factor activity, RNA polymerase II-specific"/>
    <property type="evidence" value="ECO:0007669"/>
    <property type="project" value="TreeGrafter"/>
</dbReference>
<protein>
    <recommendedName>
        <fullName evidence="11">C2H2-type domain-containing protein</fullName>
    </recommendedName>
</protein>
<dbReference type="SUPFAM" id="SSF57667">
    <property type="entry name" value="beta-beta-alpha zinc fingers"/>
    <property type="match status" value="2"/>
</dbReference>
<keyword evidence="6" id="KW-0805">Transcription regulation</keyword>
<feature type="compositionally biased region" description="Polar residues" evidence="10">
    <location>
        <begin position="730"/>
        <end position="739"/>
    </location>
</feature>
<dbReference type="InterPro" id="IPR036236">
    <property type="entry name" value="Znf_C2H2_sf"/>
</dbReference>
<dbReference type="InterPro" id="IPR013087">
    <property type="entry name" value="Znf_C2H2_type"/>
</dbReference>
<feature type="region of interest" description="Disordered" evidence="10">
    <location>
        <begin position="695"/>
        <end position="739"/>
    </location>
</feature>
<dbReference type="GO" id="GO:0000978">
    <property type="term" value="F:RNA polymerase II cis-regulatory region sequence-specific DNA binding"/>
    <property type="evidence" value="ECO:0007669"/>
    <property type="project" value="TreeGrafter"/>
</dbReference>
<dbReference type="SMART" id="SM00355">
    <property type="entry name" value="ZnF_C2H2"/>
    <property type="match status" value="3"/>
</dbReference>
<reference evidence="12" key="1">
    <citation type="submission" date="2015-12" db="EMBL/GenBank/DDBJ databases">
        <title>De novo transcriptome assembly of four potential Pierce s Disease insect vectors from Arizona vineyards.</title>
        <authorList>
            <person name="Tassone E.E."/>
        </authorList>
    </citation>
    <scope>NUCLEOTIDE SEQUENCE</scope>
</reference>
<comment type="subcellular location">
    <subcellularLocation>
        <location evidence="1">Nucleus</location>
    </subcellularLocation>
</comment>
<keyword evidence="2" id="KW-0479">Metal-binding</keyword>
<dbReference type="PANTHER" id="PTHR45944:SF2">
    <property type="entry name" value="SCHNURRI, ISOFORM F"/>
    <property type="match status" value="1"/>
</dbReference>
<dbReference type="FunFam" id="3.30.160.60:FF:000065">
    <property type="entry name" value="B-cell CLL/lymphoma 6, member B"/>
    <property type="match status" value="1"/>
</dbReference>
<evidence type="ECO:0000256" key="5">
    <source>
        <dbReference type="ARBA" id="ARBA00022833"/>
    </source>
</evidence>
<feature type="compositionally biased region" description="Acidic residues" evidence="10">
    <location>
        <begin position="35"/>
        <end position="60"/>
    </location>
</feature>
<gene>
    <name evidence="12" type="ORF">g.14820</name>
</gene>
<proteinExistence type="predicted"/>
<feature type="region of interest" description="Disordered" evidence="10">
    <location>
        <begin position="188"/>
        <end position="222"/>
    </location>
</feature>
<keyword evidence="4 9" id="KW-0863">Zinc-finger</keyword>
<dbReference type="AlphaFoldDB" id="A0A1B6D8A8"/>
<evidence type="ECO:0000256" key="2">
    <source>
        <dbReference type="ARBA" id="ARBA00022723"/>
    </source>
</evidence>
<keyword evidence="7" id="KW-0804">Transcription</keyword>
<dbReference type="PROSITE" id="PS00028">
    <property type="entry name" value="ZINC_FINGER_C2H2_1"/>
    <property type="match status" value="3"/>
</dbReference>
<evidence type="ECO:0000313" key="12">
    <source>
        <dbReference type="EMBL" id="JAS21919.1"/>
    </source>
</evidence>
<keyword evidence="8" id="KW-0539">Nucleus</keyword>
<feature type="region of interest" description="Disordered" evidence="10">
    <location>
        <begin position="27"/>
        <end position="65"/>
    </location>
</feature>
<dbReference type="GO" id="GO:0008270">
    <property type="term" value="F:zinc ion binding"/>
    <property type="evidence" value="ECO:0007669"/>
    <property type="project" value="UniProtKB-KW"/>
</dbReference>
<dbReference type="Gene3D" id="3.30.160.60">
    <property type="entry name" value="Classic Zinc Finger"/>
    <property type="match status" value="3"/>
</dbReference>
<dbReference type="InterPro" id="IPR051969">
    <property type="entry name" value="Zinc-finger_DNA-bd_regulators"/>
</dbReference>
<name>A0A1B6D8A8_9HEMI</name>
<keyword evidence="3" id="KW-0677">Repeat</keyword>
<evidence type="ECO:0000256" key="3">
    <source>
        <dbReference type="ARBA" id="ARBA00022737"/>
    </source>
</evidence>
<feature type="region of interest" description="Disordered" evidence="10">
    <location>
        <begin position="394"/>
        <end position="430"/>
    </location>
</feature>
<feature type="non-terminal residue" evidence="12">
    <location>
        <position position="1"/>
    </location>
</feature>
<evidence type="ECO:0000256" key="7">
    <source>
        <dbReference type="ARBA" id="ARBA00023163"/>
    </source>
</evidence>
<dbReference type="Pfam" id="PF00096">
    <property type="entry name" value="zf-C2H2"/>
    <property type="match status" value="2"/>
</dbReference>
<accession>A0A1B6D8A8</accession>
<feature type="compositionally biased region" description="Polar residues" evidence="10">
    <location>
        <begin position="188"/>
        <end position="211"/>
    </location>
</feature>
<feature type="domain" description="C2H2-type" evidence="11">
    <location>
        <begin position="466"/>
        <end position="495"/>
    </location>
</feature>
<dbReference type="EMBL" id="GEDC01015379">
    <property type="protein sequence ID" value="JAS21919.1"/>
    <property type="molecule type" value="Transcribed_RNA"/>
</dbReference>
<feature type="domain" description="C2H2-type" evidence="11">
    <location>
        <begin position="511"/>
        <end position="540"/>
    </location>
</feature>
<feature type="compositionally biased region" description="Basic and acidic residues" evidence="10">
    <location>
        <begin position="704"/>
        <end position="714"/>
    </location>
</feature>
<feature type="domain" description="C2H2-type" evidence="11">
    <location>
        <begin position="438"/>
        <end position="465"/>
    </location>
</feature>
<evidence type="ECO:0000256" key="4">
    <source>
        <dbReference type="ARBA" id="ARBA00022771"/>
    </source>
</evidence>
<evidence type="ECO:0000256" key="6">
    <source>
        <dbReference type="ARBA" id="ARBA00023015"/>
    </source>
</evidence>
<evidence type="ECO:0000256" key="10">
    <source>
        <dbReference type="SAM" id="MobiDB-lite"/>
    </source>
</evidence>
<evidence type="ECO:0000256" key="1">
    <source>
        <dbReference type="ARBA" id="ARBA00004123"/>
    </source>
</evidence>
<keyword evidence="5" id="KW-0862">Zinc</keyword>
<evidence type="ECO:0000256" key="9">
    <source>
        <dbReference type="PROSITE-ProRule" id="PRU00042"/>
    </source>
</evidence>
<organism evidence="12">
    <name type="scientific">Clastoptera arizonana</name>
    <name type="common">Arizona spittle bug</name>
    <dbReference type="NCBI Taxonomy" id="38151"/>
    <lineage>
        <taxon>Eukaryota</taxon>
        <taxon>Metazoa</taxon>
        <taxon>Ecdysozoa</taxon>
        <taxon>Arthropoda</taxon>
        <taxon>Hexapoda</taxon>
        <taxon>Insecta</taxon>
        <taxon>Pterygota</taxon>
        <taxon>Neoptera</taxon>
        <taxon>Paraneoptera</taxon>
        <taxon>Hemiptera</taxon>
        <taxon>Auchenorrhyncha</taxon>
        <taxon>Cercopoidea</taxon>
        <taxon>Clastopteridae</taxon>
        <taxon>Clastoptera</taxon>
    </lineage>
</organism>
<dbReference type="PANTHER" id="PTHR45944">
    <property type="entry name" value="SCHNURRI, ISOFORM F"/>
    <property type="match status" value="1"/>
</dbReference>